<evidence type="ECO:0000313" key="2">
    <source>
        <dbReference type="EMBL" id="KAL2097014.1"/>
    </source>
</evidence>
<protein>
    <submittedName>
        <fullName evidence="2">Uncharacterized protein</fullName>
    </submittedName>
</protein>
<dbReference type="EMBL" id="JBHFQA010000006">
    <property type="protein sequence ID" value="KAL2097014.1"/>
    <property type="molecule type" value="Genomic_DNA"/>
</dbReference>
<dbReference type="AlphaFoldDB" id="A0ABD1KD29"/>
<accession>A0ABD1KD29</accession>
<name>A0ABD1KD29_9TELE</name>
<reference evidence="2 3" key="1">
    <citation type="submission" date="2024-09" db="EMBL/GenBank/DDBJ databases">
        <title>A chromosome-level genome assembly of Gray's grenadier anchovy, Coilia grayii.</title>
        <authorList>
            <person name="Fu Z."/>
        </authorList>
    </citation>
    <scope>NUCLEOTIDE SEQUENCE [LARGE SCALE GENOMIC DNA]</scope>
    <source>
        <strain evidence="2">G4</strain>
        <tissue evidence="2">Muscle</tissue>
    </source>
</reference>
<organism evidence="2 3">
    <name type="scientific">Coilia grayii</name>
    <name type="common">Gray's grenadier anchovy</name>
    <dbReference type="NCBI Taxonomy" id="363190"/>
    <lineage>
        <taxon>Eukaryota</taxon>
        <taxon>Metazoa</taxon>
        <taxon>Chordata</taxon>
        <taxon>Craniata</taxon>
        <taxon>Vertebrata</taxon>
        <taxon>Euteleostomi</taxon>
        <taxon>Actinopterygii</taxon>
        <taxon>Neopterygii</taxon>
        <taxon>Teleostei</taxon>
        <taxon>Clupei</taxon>
        <taxon>Clupeiformes</taxon>
        <taxon>Clupeoidei</taxon>
        <taxon>Engraulidae</taxon>
        <taxon>Coilinae</taxon>
        <taxon>Coilia</taxon>
    </lineage>
</organism>
<dbReference type="Proteomes" id="UP001591681">
    <property type="component" value="Unassembled WGS sequence"/>
</dbReference>
<gene>
    <name evidence="2" type="ORF">ACEWY4_006221</name>
</gene>
<sequence length="208" mass="23310">MYKVEYGLSSEERSQGSANRRFSDKTPICKWTTSGPRAQPELGQLPDTRRQSSGPAVGQINFAICAGYTDLNNLLSALAKHERSSAHIQHQITLKTFGKCTPINLALDEASRQQVSVHNAKVWENCEILKDLIRATCYLARQELAFRVNNETTESSNRGNYVELLNTFAEKDERLKMHLETSSVFSGTSNRIQNDLILAVSDMVCQDI</sequence>
<feature type="region of interest" description="Disordered" evidence="1">
    <location>
        <begin position="1"/>
        <end position="54"/>
    </location>
</feature>
<dbReference type="PANTHER" id="PTHR45749:SF28">
    <property type="entry name" value="ZINC FINGER MYM-TYPE PROTEIN 1-LIKE-RELATED"/>
    <property type="match status" value="1"/>
</dbReference>
<evidence type="ECO:0000313" key="3">
    <source>
        <dbReference type="Proteomes" id="UP001591681"/>
    </source>
</evidence>
<keyword evidence="3" id="KW-1185">Reference proteome</keyword>
<evidence type="ECO:0000256" key="1">
    <source>
        <dbReference type="SAM" id="MobiDB-lite"/>
    </source>
</evidence>
<comment type="caution">
    <text evidence="2">The sequence shown here is derived from an EMBL/GenBank/DDBJ whole genome shotgun (WGS) entry which is preliminary data.</text>
</comment>
<proteinExistence type="predicted"/>
<dbReference type="PANTHER" id="PTHR45749">
    <property type="match status" value="1"/>
</dbReference>